<dbReference type="SUPFAM" id="SSF55073">
    <property type="entry name" value="Nucleotide cyclase"/>
    <property type="match status" value="1"/>
</dbReference>
<dbReference type="Proteomes" id="UP000002729">
    <property type="component" value="Unassembled WGS sequence"/>
</dbReference>
<feature type="transmembrane region" description="Helical" evidence="5">
    <location>
        <begin position="318"/>
        <end position="336"/>
    </location>
</feature>
<evidence type="ECO:0000256" key="3">
    <source>
        <dbReference type="ARBA" id="ARBA00022989"/>
    </source>
</evidence>
<dbReference type="PANTHER" id="PTHR43336">
    <property type="entry name" value="OXYGEN SENSOR HISTIDINE KINASE RESPONSE REGULATOR DEVS/DOSS"/>
    <property type="match status" value="1"/>
</dbReference>
<keyword evidence="3 5" id="KW-1133">Transmembrane helix</keyword>
<dbReference type="Gene3D" id="3.30.70.1230">
    <property type="entry name" value="Nucleotide cyclase"/>
    <property type="match status" value="1"/>
</dbReference>
<keyword evidence="8" id="KW-1185">Reference proteome</keyword>
<feature type="domain" description="Guanylate cyclase" evidence="6">
    <location>
        <begin position="429"/>
        <end position="582"/>
    </location>
</feature>
<dbReference type="RefSeq" id="XP_009039909.1">
    <property type="nucleotide sequence ID" value="XM_009041661.1"/>
</dbReference>
<evidence type="ECO:0000256" key="1">
    <source>
        <dbReference type="ARBA" id="ARBA00004141"/>
    </source>
</evidence>
<dbReference type="Gene3D" id="1.20.120.350">
    <property type="entry name" value="Voltage-gated potassium channels. Chain C"/>
    <property type="match status" value="1"/>
</dbReference>
<proteinExistence type="predicted"/>
<dbReference type="eggNOG" id="ENOG502QQYF">
    <property type="taxonomic scope" value="Eukaryota"/>
</dbReference>
<comment type="subcellular location">
    <subcellularLocation>
        <location evidence="1">Membrane</location>
        <topology evidence="1">Multi-pass membrane protein</topology>
    </subcellularLocation>
</comment>
<evidence type="ECO:0000256" key="4">
    <source>
        <dbReference type="ARBA" id="ARBA00023136"/>
    </source>
</evidence>
<dbReference type="InterPro" id="IPR027359">
    <property type="entry name" value="Volt_channel_dom_sf"/>
</dbReference>
<feature type="transmembrane region" description="Helical" evidence="5">
    <location>
        <begin position="240"/>
        <end position="259"/>
    </location>
</feature>
<dbReference type="CDD" id="cd07302">
    <property type="entry name" value="CHD"/>
    <property type="match status" value="1"/>
</dbReference>
<protein>
    <recommendedName>
        <fullName evidence="6">Guanylate cyclase domain-containing protein</fullName>
    </recommendedName>
</protein>
<dbReference type="GO" id="GO:0035556">
    <property type="term" value="P:intracellular signal transduction"/>
    <property type="evidence" value="ECO:0007669"/>
    <property type="project" value="InterPro"/>
</dbReference>
<dbReference type="OMA" id="DEWNYNT"/>
<dbReference type="AlphaFoldDB" id="F0YHL2"/>
<keyword evidence="4 5" id="KW-0472">Membrane</keyword>
<dbReference type="InterPro" id="IPR029787">
    <property type="entry name" value="Nucleotide_cyclase"/>
</dbReference>
<dbReference type="GO" id="GO:0009190">
    <property type="term" value="P:cyclic nucleotide biosynthetic process"/>
    <property type="evidence" value="ECO:0007669"/>
    <property type="project" value="InterPro"/>
</dbReference>
<dbReference type="InParanoid" id="F0YHL2"/>
<keyword evidence="2 5" id="KW-0812">Transmembrane</keyword>
<evidence type="ECO:0000259" key="6">
    <source>
        <dbReference type="PROSITE" id="PS50125"/>
    </source>
</evidence>
<feature type="transmembrane region" description="Helical" evidence="5">
    <location>
        <begin position="178"/>
        <end position="196"/>
    </location>
</feature>
<dbReference type="GO" id="GO:0016020">
    <property type="term" value="C:membrane"/>
    <property type="evidence" value="ECO:0007669"/>
    <property type="project" value="UniProtKB-SubCell"/>
</dbReference>
<dbReference type="KEGG" id="aaf:AURANDRAFT_31132"/>
<feature type="transmembrane region" description="Helical" evidence="5">
    <location>
        <begin position="18"/>
        <end position="34"/>
    </location>
</feature>
<accession>F0YHL2</accession>
<evidence type="ECO:0000313" key="8">
    <source>
        <dbReference type="Proteomes" id="UP000002729"/>
    </source>
</evidence>
<dbReference type="OrthoDB" id="60033at2759"/>
<reference evidence="7 8" key="1">
    <citation type="journal article" date="2011" name="Proc. Natl. Acad. Sci. U.S.A.">
        <title>Niche of harmful alga Aureococcus anophagefferens revealed through ecogenomics.</title>
        <authorList>
            <person name="Gobler C.J."/>
            <person name="Berry D.L."/>
            <person name="Dyhrman S.T."/>
            <person name="Wilhelm S.W."/>
            <person name="Salamov A."/>
            <person name="Lobanov A.V."/>
            <person name="Zhang Y."/>
            <person name="Collier J.L."/>
            <person name="Wurch L.L."/>
            <person name="Kustka A.B."/>
            <person name="Dill B.D."/>
            <person name="Shah M."/>
            <person name="VerBerkmoes N.C."/>
            <person name="Kuo A."/>
            <person name="Terry A."/>
            <person name="Pangilinan J."/>
            <person name="Lindquist E.A."/>
            <person name="Lucas S."/>
            <person name="Paulsen I.T."/>
            <person name="Hattenrath-Lehmann T.K."/>
            <person name="Talmage S.C."/>
            <person name="Walker E.A."/>
            <person name="Koch F."/>
            <person name="Burson A.M."/>
            <person name="Marcoval M.A."/>
            <person name="Tang Y.Z."/>
            <person name="Lecleir G.R."/>
            <person name="Coyne K.J."/>
            <person name="Berg G.M."/>
            <person name="Bertrand E.M."/>
            <person name="Saito M.A."/>
            <person name="Gladyshev V.N."/>
            <person name="Grigoriev I.V."/>
        </authorList>
    </citation>
    <scope>NUCLEOTIDE SEQUENCE [LARGE SCALE GENOMIC DNA]</scope>
    <source>
        <strain evidence="8">CCMP 1984</strain>
    </source>
</reference>
<name>F0YHL2_AURAN</name>
<gene>
    <name evidence="7" type="ORF">AURANDRAFT_31132</name>
</gene>
<dbReference type="FunCoup" id="F0YHL2">
    <property type="interactions" value="1"/>
</dbReference>
<organism evidence="8">
    <name type="scientific">Aureococcus anophagefferens</name>
    <name type="common">Harmful bloom alga</name>
    <dbReference type="NCBI Taxonomy" id="44056"/>
    <lineage>
        <taxon>Eukaryota</taxon>
        <taxon>Sar</taxon>
        <taxon>Stramenopiles</taxon>
        <taxon>Ochrophyta</taxon>
        <taxon>Pelagophyceae</taxon>
        <taxon>Pelagomonadales</taxon>
        <taxon>Pelagomonadaceae</taxon>
        <taxon>Aureococcus</taxon>
    </lineage>
</organism>
<dbReference type="PROSITE" id="PS50125">
    <property type="entry name" value="GUANYLATE_CYCLASE_2"/>
    <property type="match status" value="1"/>
</dbReference>
<sequence>MVRLAPAKAVVKSILDSVWFNVITGFLTTFALFGDDVRIMAFTGEGSADLAFSIINLFTMFWFVLEIIGNSFAKNDYFNGFYFWLDIVSTASMIFDIKWFDPGAENGAGIARTGRVSKAAKGARVVRIARLLRLVRIVKFFKMKKNMEGEEEEDDDDEDDEIAQRQPSKVAKKLTELTTRKIIILLLAMVAVFPFFDEPYAQVGQDTVGQYRALGIENMDYLKPDIPTWMDGAGYDGQVGSQYCFTYMDLFCMNLRTFVSRMGKIRYMRLDKLNDLYGWRISDNGKDLAYAGYPITNPRTMVYFDTSEMAKFEAMLNMLRMIAVMIVLMTAVIVFTQDATELVVGPIERMMTLVQRLAENPLGDLSRKKKTDIDPSDETYLLEQTLTKISGLLQVGFGVAGAEVISKSMSTEAGAGMNYMLPGKRITAVFGFAIIEDFTVTCGALEEEVCTYINTIASVVHEGAHSFHGAPNKNIGCAFLMVWKICDGGEVVRNVPPLEMVESALASFLKVQVDLHTANKATGSLDKFNKHPKIVAEFGDDQHVHMGFGLHIGWAIEGTIGSKFKIDASYLSPNVNTSARLEAATHMYQCPLLMSGFFIDEMSPASRSFCRMVDVVSVKGSNVPLELWTFDVSFFPENSLQPTFGDDMGQLPVDFANDLYYRELQKGIDPLFMQKFNDAIQEYVAGDWKQAKLHLVESLKRYPEDGPSKTLMRVLAKGSFTAPPDWKGFRALTSKT</sequence>
<dbReference type="PANTHER" id="PTHR43336:SF3">
    <property type="entry name" value="GUANYLATE CYCLASE DOMAIN-CONTAINING PROTEIN"/>
    <property type="match status" value="1"/>
</dbReference>
<evidence type="ECO:0000256" key="5">
    <source>
        <dbReference type="SAM" id="Phobius"/>
    </source>
</evidence>
<evidence type="ECO:0000256" key="2">
    <source>
        <dbReference type="ARBA" id="ARBA00022692"/>
    </source>
</evidence>
<dbReference type="InterPro" id="IPR001054">
    <property type="entry name" value="A/G_cyclase"/>
</dbReference>
<dbReference type="EMBL" id="GL833142">
    <property type="protein sequence ID" value="EGB05257.1"/>
    <property type="molecule type" value="Genomic_DNA"/>
</dbReference>
<feature type="transmembrane region" description="Helical" evidence="5">
    <location>
        <begin position="46"/>
        <end position="65"/>
    </location>
</feature>
<dbReference type="GeneID" id="20220983"/>
<evidence type="ECO:0000313" key="7">
    <source>
        <dbReference type="EMBL" id="EGB05257.1"/>
    </source>
</evidence>
<dbReference type="SUPFAM" id="SSF81324">
    <property type="entry name" value="Voltage-gated potassium channels"/>
    <property type="match status" value="1"/>
</dbReference>